<dbReference type="InterPro" id="IPR000101">
    <property type="entry name" value="GGT_peptidase"/>
</dbReference>
<dbReference type="EC" id="2.3.2.2" evidence="3"/>
<dbReference type="GO" id="GO:0006751">
    <property type="term" value="P:glutathione catabolic process"/>
    <property type="evidence" value="ECO:0007669"/>
    <property type="project" value="UniProtKB-UniRule"/>
</dbReference>
<dbReference type="PANTHER" id="PTHR11686:SF62">
    <property type="entry name" value="GLUTATHIONE HYDROLASE"/>
    <property type="match status" value="1"/>
</dbReference>
<evidence type="ECO:0000313" key="6">
    <source>
        <dbReference type="Proteomes" id="UP000037751"/>
    </source>
</evidence>
<feature type="binding site" evidence="2">
    <location>
        <position position="489"/>
    </location>
    <ligand>
        <name>L-glutamate</name>
        <dbReference type="ChEBI" id="CHEBI:29985"/>
    </ligand>
</feature>
<dbReference type="GO" id="GO:0005886">
    <property type="term" value="C:plasma membrane"/>
    <property type="evidence" value="ECO:0007669"/>
    <property type="project" value="TreeGrafter"/>
</dbReference>
<dbReference type="InterPro" id="IPR043137">
    <property type="entry name" value="GGT_ssub_C"/>
</dbReference>
<dbReference type="Gene3D" id="1.10.246.130">
    <property type="match status" value="1"/>
</dbReference>
<keyword evidence="3 5" id="KW-0808">Transferase</keyword>
<dbReference type="Proteomes" id="UP000037751">
    <property type="component" value="Unassembled WGS sequence"/>
</dbReference>
<keyword evidence="3" id="KW-0012">Acyltransferase</keyword>
<protein>
    <recommendedName>
        <fullName evidence="3">Glutathione hydrolase</fullName>
        <ecNumber evidence="3">2.3.2.2</ecNumber>
        <ecNumber evidence="3">3.4.19.13</ecNumber>
    </recommendedName>
    <alternativeName>
        <fullName evidence="3">Gamma-glutamyltransferase</fullName>
    </alternativeName>
    <alternativeName>
        <fullName evidence="3">Gamma-glutamyltranspeptidase</fullName>
    </alternativeName>
</protein>
<feature type="active site" description="Nucleophile" evidence="1">
    <location>
        <position position="395"/>
    </location>
</feature>
<comment type="caution">
    <text evidence="5">The sequence shown here is derived from an EMBL/GenBank/DDBJ whole genome shotgun (WGS) entry which is preliminary data.</text>
</comment>
<organism evidence="5 6">
    <name type="scientific">Malassezia pachydermatis</name>
    <dbReference type="NCBI Taxonomy" id="77020"/>
    <lineage>
        <taxon>Eukaryota</taxon>
        <taxon>Fungi</taxon>
        <taxon>Dikarya</taxon>
        <taxon>Basidiomycota</taxon>
        <taxon>Ustilaginomycotina</taxon>
        <taxon>Malasseziomycetes</taxon>
        <taxon>Malasseziales</taxon>
        <taxon>Malasseziaceae</taxon>
        <taxon>Malassezia</taxon>
    </lineage>
</organism>
<feature type="binding site" evidence="2">
    <location>
        <begin position="465"/>
        <end position="466"/>
    </location>
    <ligand>
        <name>L-glutamate</name>
        <dbReference type="ChEBI" id="CHEBI:29985"/>
    </ligand>
</feature>
<evidence type="ECO:0000256" key="4">
    <source>
        <dbReference type="SAM" id="SignalP"/>
    </source>
</evidence>
<dbReference type="PANTHER" id="PTHR11686">
    <property type="entry name" value="GAMMA GLUTAMYL TRANSPEPTIDASE"/>
    <property type="match status" value="1"/>
</dbReference>
<dbReference type="Pfam" id="PF01019">
    <property type="entry name" value="G_glu_transpept"/>
    <property type="match status" value="1"/>
</dbReference>
<comment type="pathway">
    <text evidence="3">Sulfur metabolism; glutathione metabolism.</text>
</comment>
<keyword evidence="3" id="KW-0378">Hydrolase</keyword>
<feature type="chain" id="PRO_5012090939" description="Glutathione hydrolase" evidence="4">
    <location>
        <begin position="16"/>
        <end position="597"/>
    </location>
</feature>
<feature type="binding site" evidence="2">
    <location>
        <position position="437"/>
    </location>
    <ligand>
        <name>L-glutamate</name>
        <dbReference type="ChEBI" id="CHEBI:29985"/>
    </ligand>
</feature>
<comment type="catalytic activity">
    <reaction evidence="3">
        <text>an S-substituted glutathione + H2O = an S-substituted L-cysteinylglycine + L-glutamate</text>
        <dbReference type="Rhea" id="RHEA:59468"/>
        <dbReference type="ChEBI" id="CHEBI:15377"/>
        <dbReference type="ChEBI" id="CHEBI:29985"/>
        <dbReference type="ChEBI" id="CHEBI:90779"/>
        <dbReference type="ChEBI" id="CHEBI:143103"/>
        <dbReference type="EC" id="3.4.19.13"/>
    </reaction>
</comment>
<dbReference type="OrthoDB" id="1081007at2759"/>
<dbReference type="PRINTS" id="PR01210">
    <property type="entry name" value="GGTRANSPTASE"/>
</dbReference>
<comment type="catalytic activity">
    <reaction evidence="3">
        <text>an N-terminal (5-L-glutamyl)-[peptide] + an alpha-amino acid = 5-L-glutamyl amino acid + an N-terminal L-alpha-aminoacyl-[peptide]</text>
        <dbReference type="Rhea" id="RHEA:23904"/>
        <dbReference type="Rhea" id="RHEA-COMP:9780"/>
        <dbReference type="Rhea" id="RHEA-COMP:9795"/>
        <dbReference type="ChEBI" id="CHEBI:77644"/>
        <dbReference type="ChEBI" id="CHEBI:78597"/>
        <dbReference type="ChEBI" id="CHEBI:78599"/>
        <dbReference type="ChEBI" id="CHEBI:78608"/>
        <dbReference type="EC" id="2.3.2.2"/>
    </reaction>
</comment>
<dbReference type="SUPFAM" id="SSF56235">
    <property type="entry name" value="N-terminal nucleophile aminohydrolases (Ntn hydrolases)"/>
    <property type="match status" value="1"/>
</dbReference>
<dbReference type="AlphaFoldDB" id="A0A0M9VPJ8"/>
<evidence type="ECO:0000256" key="2">
    <source>
        <dbReference type="PIRSR" id="PIRSR600101-2"/>
    </source>
</evidence>
<sequence length="597" mass="66246">MWLILGLWAFVTALATWRWSQSTPTWHATIPDDIPVYMRAPSQGYPSYYNTTGTRGAVACELDVCSNVGAYILEKGGSAADAMIATLSCVGVMDSFHSGLSGGGFALVKTRYSDPVMIDYRETAPQAAHRDMYAKAPPNSSIVGGLAVAVPGEVRGWEQLHRLYGRLPWEQLLEPSIVIARRGFRVPAQLYSKIQWGGNLACLAPTLVPTFCPDGEPLPAGSLLRLPALADTLEQIATYGPNVMYEGPIAERMIETIQQHGGIMTMDDLRQFQVRIGQAASIDFRDKYRVWTTTAPSSGSVILSTLKTMEQYPDEPYYETDALHTHRFIEATKFSYGERTFLADPAFLPNVTAWEEHIIQPSVAKKRFDKIRDDTVRRMHKYDPQHWDVLSDKGTSHLNAVDAEGMSISVTTTINSGIWGAFLSTPDGILLNNDMDDFSQPDRSNLFGYAPSPANYIAPGKRPMSSMSPFLIENRHTGEVEVIGGSAGGSRIITANLLLAYTYMSFHGQIDMQSVIDRPRWHHQLVPDLAFFEYEMPTWPFWHGYSNRTVEALQAKGHHPYFFGPGVSTAQAIVRRPDGHFVTASEVRQEEARGAAV</sequence>
<dbReference type="GO" id="GO:0036374">
    <property type="term" value="F:glutathione hydrolase activity"/>
    <property type="evidence" value="ECO:0007669"/>
    <property type="project" value="UniProtKB-UniRule"/>
</dbReference>
<reference evidence="5 6" key="1">
    <citation type="submission" date="2015-07" db="EMBL/GenBank/DDBJ databases">
        <title>Draft Genome Sequence of Malassezia furfur CBS1878 and Malassezia pachydermatis CBS1879.</title>
        <authorList>
            <person name="Triana S."/>
            <person name="Ohm R."/>
            <person name="Gonzalez A."/>
            <person name="DeCock H."/>
            <person name="Restrepo S."/>
            <person name="Celis A."/>
        </authorList>
    </citation>
    <scope>NUCLEOTIDE SEQUENCE [LARGE SCALE GENOMIC DNA]</scope>
    <source>
        <strain evidence="5 6">CBS 1879</strain>
    </source>
</reference>
<feature type="signal peptide" evidence="4">
    <location>
        <begin position="1"/>
        <end position="15"/>
    </location>
</feature>
<evidence type="ECO:0000313" key="5">
    <source>
        <dbReference type="EMBL" id="KOS14535.1"/>
    </source>
</evidence>
<dbReference type="Gene3D" id="3.60.20.40">
    <property type="match status" value="1"/>
</dbReference>
<feature type="binding site" evidence="2">
    <location>
        <begin position="413"/>
        <end position="415"/>
    </location>
    <ligand>
        <name>L-glutamate</name>
        <dbReference type="ChEBI" id="CHEBI:29985"/>
    </ligand>
</feature>
<accession>A0A0M9VPJ8</accession>
<feature type="binding site" evidence="2">
    <location>
        <position position="121"/>
    </location>
    <ligand>
        <name>L-glutamate</name>
        <dbReference type="ChEBI" id="CHEBI:29985"/>
    </ligand>
</feature>
<dbReference type="UniPathway" id="UPA00204"/>
<name>A0A0M9VPJ8_9BASI</name>
<dbReference type="EMBL" id="LGAV01000003">
    <property type="protein sequence ID" value="KOS14535.1"/>
    <property type="molecule type" value="Genomic_DNA"/>
</dbReference>
<dbReference type="EC" id="3.4.19.13" evidence="3"/>
<dbReference type="InterPro" id="IPR029055">
    <property type="entry name" value="Ntn_hydrolases_N"/>
</dbReference>
<comment type="catalytic activity">
    <reaction evidence="3">
        <text>glutathione + H2O = L-cysteinylglycine + L-glutamate</text>
        <dbReference type="Rhea" id="RHEA:28807"/>
        <dbReference type="ChEBI" id="CHEBI:15377"/>
        <dbReference type="ChEBI" id="CHEBI:29985"/>
        <dbReference type="ChEBI" id="CHEBI:57925"/>
        <dbReference type="ChEBI" id="CHEBI:61694"/>
        <dbReference type="EC" id="3.4.19.13"/>
    </reaction>
</comment>
<gene>
    <name evidence="5" type="ORF">Malapachy_0619</name>
</gene>
<keyword evidence="6" id="KW-1185">Reference proteome</keyword>
<comment type="function">
    <text evidence="3">Cleaves the gamma-glutamyl peptide bond of glutathione and glutathione conjugates.</text>
</comment>
<dbReference type="GO" id="GO:0103068">
    <property type="term" value="F:leukotriene C4 gamma-glutamyl transferase activity"/>
    <property type="evidence" value="ECO:0007669"/>
    <property type="project" value="UniProtKB-EC"/>
</dbReference>
<dbReference type="VEuPathDB" id="FungiDB:Malapachy_0619"/>
<dbReference type="InterPro" id="IPR043138">
    <property type="entry name" value="GGT_lsub"/>
</dbReference>
<dbReference type="RefSeq" id="XP_017992167.1">
    <property type="nucleotide sequence ID" value="XM_018135135.1"/>
</dbReference>
<evidence type="ECO:0000256" key="3">
    <source>
        <dbReference type="RuleBase" id="RU368068"/>
    </source>
</evidence>
<evidence type="ECO:0000256" key="1">
    <source>
        <dbReference type="PIRSR" id="PIRSR600101-1"/>
    </source>
</evidence>
<dbReference type="STRING" id="77020.A0A0M9VPJ8"/>
<proteinExistence type="predicted"/>
<keyword evidence="4" id="KW-0732">Signal</keyword>
<dbReference type="GeneID" id="28727010"/>